<feature type="binding site" evidence="22">
    <location>
        <position position="284"/>
    </location>
    <ligand>
        <name>FAD</name>
        <dbReference type="ChEBI" id="CHEBI:57692"/>
    </ligand>
</feature>
<feature type="domain" description="FAD-binding FR-type" evidence="24">
    <location>
        <begin position="213"/>
        <end position="316"/>
    </location>
</feature>
<evidence type="ECO:0000256" key="1">
    <source>
        <dbReference type="ARBA" id="ARBA00001974"/>
    </source>
</evidence>
<dbReference type="SUPFAM" id="SSF55856">
    <property type="entry name" value="Cytochrome b5-like heme/steroid binding domain"/>
    <property type="match status" value="1"/>
</dbReference>
<evidence type="ECO:0000256" key="4">
    <source>
        <dbReference type="ARBA" id="ARBA00012011"/>
    </source>
</evidence>
<dbReference type="GO" id="GO:0005783">
    <property type="term" value="C:endoplasmic reticulum"/>
    <property type="evidence" value="ECO:0007669"/>
    <property type="project" value="TreeGrafter"/>
</dbReference>
<dbReference type="FunFam" id="3.10.120.10:FF:000002">
    <property type="entry name" value="Cytochrome b5 type B"/>
    <property type="match status" value="1"/>
</dbReference>
<dbReference type="InterPro" id="IPR001709">
    <property type="entry name" value="Flavoprot_Pyr_Nucl_cyt_Rdtase"/>
</dbReference>
<dbReference type="InterPro" id="IPR001199">
    <property type="entry name" value="Cyt_B5-like_heme/steroid-bd"/>
</dbReference>
<dbReference type="GO" id="GO:0018580">
    <property type="term" value="F:nitronate monooxygenase activity"/>
    <property type="evidence" value="ECO:0007669"/>
    <property type="project" value="InterPro"/>
</dbReference>
<dbReference type="InterPro" id="IPR017938">
    <property type="entry name" value="Riboflavin_synthase-like_b-brl"/>
</dbReference>
<evidence type="ECO:0000256" key="14">
    <source>
        <dbReference type="ARBA" id="ARBA00023004"/>
    </source>
</evidence>
<evidence type="ECO:0000256" key="9">
    <source>
        <dbReference type="ARBA" id="ARBA00022723"/>
    </source>
</evidence>
<evidence type="ECO:0000259" key="24">
    <source>
        <dbReference type="PROSITE" id="PS51384"/>
    </source>
</evidence>
<dbReference type="AlphaFoldDB" id="A0A438N4X5"/>
<reference evidence="25 26" key="1">
    <citation type="submission" date="2017-03" db="EMBL/GenBank/DDBJ databases">
        <title>Genomes of endolithic fungi from Antarctica.</title>
        <authorList>
            <person name="Coleine C."/>
            <person name="Masonjones S."/>
            <person name="Stajich J.E."/>
        </authorList>
    </citation>
    <scope>NUCLEOTIDE SEQUENCE [LARGE SCALE GENOMIC DNA]</scope>
    <source>
        <strain evidence="25 26">CCFEE 6314</strain>
    </source>
</reference>
<dbReference type="GO" id="GO:0090524">
    <property type="term" value="F:cytochrome-b5 reductase activity, acting on NADH"/>
    <property type="evidence" value="ECO:0007669"/>
    <property type="project" value="UniProtKB-EC"/>
</dbReference>
<dbReference type="GO" id="GO:0005741">
    <property type="term" value="C:mitochondrial outer membrane"/>
    <property type="evidence" value="ECO:0007669"/>
    <property type="project" value="UniProtKB-SubCell"/>
</dbReference>
<dbReference type="Proteomes" id="UP000288859">
    <property type="component" value="Unassembled WGS sequence"/>
</dbReference>
<evidence type="ECO:0000313" key="26">
    <source>
        <dbReference type="Proteomes" id="UP000288859"/>
    </source>
</evidence>
<evidence type="ECO:0000256" key="15">
    <source>
        <dbReference type="ARBA" id="ARBA00023027"/>
    </source>
</evidence>
<dbReference type="InterPro" id="IPR001433">
    <property type="entry name" value="OxRdtase_FAD/NAD-bd"/>
</dbReference>
<dbReference type="PROSITE" id="PS50255">
    <property type="entry name" value="CYTOCHROME_B5_2"/>
    <property type="match status" value="1"/>
</dbReference>
<keyword evidence="15" id="KW-0520">NAD</keyword>
<evidence type="ECO:0000256" key="12">
    <source>
        <dbReference type="ARBA" id="ARBA00022989"/>
    </source>
</evidence>
<keyword evidence="7" id="KW-0288">FMN</keyword>
<protein>
    <recommendedName>
        <fullName evidence="19">NADH-cytochrome b5 reductase 2</fullName>
        <ecNumber evidence="4">1.6.2.2</ecNumber>
    </recommendedName>
    <alternativeName>
        <fullName evidence="20">Mitochondrial cytochrome b reductase</fullName>
    </alternativeName>
</protein>
<dbReference type="SUPFAM" id="SSF51412">
    <property type="entry name" value="Inosine monophosphate dehydrogenase (IMPDH)"/>
    <property type="match status" value="1"/>
</dbReference>
<evidence type="ECO:0000256" key="11">
    <source>
        <dbReference type="ARBA" id="ARBA00022827"/>
    </source>
</evidence>
<evidence type="ECO:0000256" key="8">
    <source>
        <dbReference type="ARBA" id="ARBA00022692"/>
    </source>
</evidence>
<evidence type="ECO:0000256" key="18">
    <source>
        <dbReference type="ARBA" id="ARBA00037464"/>
    </source>
</evidence>
<dbReference type="GO" id="GO:0020037">
    <property type="term" value="F:heme binding"/>
    <property type="evidence" value="ECO:0007669"/>
    <property type="project" value="InterPro"/>
</dbReference>
<dbReference type="InterPro" id="IPR013785">
    <property type="entry name" value="Aldolase_TIM"/>
</dbReference>
<evidence type="ECO:0000256" key="10">
    <source>
        <dbReference type="ARBA" id="ARBA00022787"/>
    </source>
</evidence>
<feature type="binding site" evidence="22">
    <location>
        <position position="282"/>
    </location>
    <ligand>
        <name>FAD</name>
        <dbReference type="ChEBI" id="CHEBI:57692"/>
    </ligand>
</feature>
<evidence type="ECO:0000256" key="21">
    <source>
        <dbReference type="ARBA" id="ARBA00047682"/>
    </source>
</evidence>
<feature type="binding site" evidence="22">
    <location>
        <position position="290"/>
    </location>
    <ligand>
        <name>FAD</name>
        <dbReference type="ChEBI" id="CHEBI:57692"/>
    </ligand>
</feature>
<keyword evidence="17" id="KW-0472">Membrane</keyword>
<evidence type="ECO:0000256" key="19">
    <source>
        <dbReference type="ARBA" id="ARBA00039435"/>
    </source>
</evidence>
<dbReference type="PRINTS" id="PR00406">
    <property type="entry name" value="CYTB5RDTASE"/>
</dbReference>
<dbReference type="Pfam" id="PF03060">
    <property type="entry name" value="NMO"/>
    <property type="match status" value="1"/>
</dbReference>
<dbReference type="Pfam" id="PF00175">
    <property type="entry name" value="NAD_binding_1"/>
    <property type="match status" value="1"/>
</dbReference>
<feature type="binding site" evidence="22">
    <location>
        <position position="267"/>
    </location>
    <ligand>
        <name>FAD</name>
        <dbReference type="ChEBI" id="CHEBI:57692"/>
    </ligand>
</feature>
<dbReference type="PANTHER" id="PTHR19370">
    <property type="entry name" value="NADH-CYTOCHROME B5 REDUCTASE"/>
    <property type="match status" value="1"/>
</dbReference>
<dbReference type="Gene3D" id="3.10.120.10">
    <property type="entry name" value="Cytochrome b5-like heme/steroid binding domain"/>
    <property type="match status" value="1"/>
</dbReference>
<keyword evidence="12" id="KW-1133">Transmembrane helix</keyword>
<dbReference type="CDD" id="cd06183">
    <property type="entry name" value="cyt_b5_reduct_like"/>
    <property type="match status" value="1"/>
</dbReference>
<keyword evidence="6 22" id="KW-0285">Flavoprotein</keyword>
<dbReference type="FunFam" id="3.40.50.80:FF:000009">
    <property type="entry name" value="NADH-cytochrome b5 reductase"/>
    <property type="match status" value="1"/>
</dbReference>
<dbReference type="Pfam" id="PF00970">
    <property type="entry name" value="FAD_binding_6"/>
    <property type="match status" value="1"/>
</dbReference>
<dbReference type="VEuPathDB" id="FungiDB:PV10_05198"/>
<comment type="similarity">
    <text evidence="3">Belongs to the flavoprotein pyridine nucleotide cytochrome reductase family.</text>
</comment>
<dbReference type="SUPFAM" id="SSF63380">
    <property type="entry name" value="Riboflavin synthase domain-like"/>
    <property type="match status" value="1"/>
</dbReference>
<comment type="cofactor">
    <cofactor evidence="1 22">
        <name>FAD</name>
        <dbReference type="ChEBI" id="CHEBI:57692"/>
    </cofactor>
</comment>
<evidence type="ECO:0000259" key="23">
    <source>
        <dbReference type="PROSITE" id="PS50255"/>
    </source>
</evidence>
<dbReference type="EC" id="1.6.2.2" evidence="4"/>
<dbReference type="InterPro" id="IPR017927">
    <property type="entry name" value="FAD-bd_FR_type"/>
</dbReference>
<dbReference type="VEuPathDB" id="FungiDB:PV10_07632"/>
<proteinExistence type="inferred from homology"/>
<accession>A0A438N4X5</accession>
<dbReference type="InterPro" id="IPR001834">
    <property type="entry name" value="CBR-like"/>
</dbReference>
<keyword evidence="11 22" id="KW-0274">FAD</keyword>
<keyword evidence="10" id="KW-1000">Mitochondrion outer membrane</keyword>
<dbReference type="OrthoDB" id="260519at2759"/>
<keyword evidence="16" id="KW-0496">Mitochondrion</keyword>
<dbReference type="Gene3D" id="3.40.50.80">
    <property type="entry name" value="Nucleotide-binding domain of ferredoxin-NADP reductase (FNR) module"/>
    <property type="match status" value="1"/>
</dbReference>
<evidence type="ECO:0000313" key="25">
    <source>
        <dbReference type="EMBL" id="RVX70812.1"/>
    </source>
</evidence>
<evidence type="ECO:0000256" key="13">
    <source>
        <dbReference type="ARBA" id="ARBA00023002"/>
    </source>
</evidence>
<feature type="binding site" evidence="22">
    <location>
        <position position="265"/>
    </location>
    <ligand>
        <name>FAD</name>
        <dbReference type="ChEBI" id="CHEBI:57692"/>
    </ligand>
</feature>
<keyword evidence="8" id="KW-0812">Transmembrane</keyword>
<evidence type="ECO:0000256" key="2">
    <source>
        <dbReference type="ARBA" id="ARBA00004572"/>
    </source>
</evidence>
<feature type="domain" description="Cytochrome b5 heme-binding" evidence="23">
    <location>
        <begin position="2"/>
        <end position="78"/>
    </location>
</feature>
<keyword evidence="9" id="KW-0479">Metal-binding</keyword>
<evidence type="ECO:0000256" key="17">
    <source>
        <dbReference type="ARBA" id="ARBA00023136"/>
    </source>
</evidence>
<dbReference type="PROSITE" id="PS00191">
    <property type="entry name" value="CYTOCHROME_B5_1"/>
    <property type="match status" value="1"/>
</dbReference>
<dbReference type="SUPFAM" id="SSF52343">
    <property type="entry name" value="Ferredoxin reductase-like, C-terminal NADP-linked domain"/>
    <property type="match status" value="1"/>
</dbReference>
<evidence type="ECO:0000256" key="3">
    <source>
        <dbReference type="ARBA" id="ARBA00006105"/>
    </source>
</evidence>
<dbReference type="InterPro" id="IPR018506">
    <property type="entry name" value="Cyt_B5_heme-BS"/>
</dbReference>
<dbReference type="SMART" id="SM01117">
    <property type="entry name" value="Cyt-b5"/>
    <property type="match status" value="1"/>
</dbReference>
<dbReference type="VEuPathDB" id="FungiDB:PV10_06542"/>
<evidence type="ECO:0000256" key="20">
    <source>
        <dbReference type="ARBA" id="ARBA00041256"/>
    </source>
</evidence>
<dbReference type="InterPro" id="IPR036400">
    <property type="entry name" value="Cyt_B5-like_heme/steroid_sf"/>
</dbReference>
<dbReference type="GO" id="GO:0046872">
    <property type="term" value="F:metal ion binding"/>
    <property type="evidence" value="ECO:0007669"/>
    <property type="project" value="UniProtKB-KW"/>
</dbReference>
<evidence type="ECO:0000256" key="6">
    <source>
        <dbReference type="ARBA" id="ARBA00022630"/>
    </source>
</evidence>
<evidence type="ECO:0000256" key="16">
    <source>
        <dbReference type="ARBA" id="ARBA00023128"/>
    </source>
</evidence>
<keyword evidence="13" id="KW-0560">Oxidoreductase</keyword>
<keyword evidence="14" id="KW-0408">Iron</keyword>
<dbReference type="PANTHER" id="PTHR19370:SF178">
    <property type="entry name" value="CYTOCHROME-B5 REDUCTASE"/>
    <property type="match status" value="1"/>
</dbReference>
<dbReference type="InterPro" id="IPR004136">
    <property type="entry name" value="NMO"/>
</dbReference>
<comment type="function">
    <text evidence="18">May mediate the reduction of outer membrane cytochrome b5.</text>
</comment>
<organism evidence="25 26">
    <name type="scientific">Exophiala mesophila</name>
    <name type="common">Black yeast-like fungus</name>
    <dbReference type="NCBI Taxonomy" id="212818"/>
    <lineage>
        <taxon>Eukaryota</taxon>
        <taxon>Fungi</taxon>
        <taxon>Dikarya</taxon>
        <taxon>Ascomycota</taxon>
        <taxon>Pezizomycotina</taxon>
        <taxon>Eurotiomycetes</taxon>
        <taxon>Chaetothyriomycetidae</taxon>
        <taxon>Chaetothyriales</taxon>
        <taxon>Herpotrichiellaceae</taxon>
        <taxon>Exophiala</taxon>
    </lineage>
</organism>
<sequence>MSSNYRLKDVSAHNSPDDLWMVIHNKVYDITTYLEEHPGGAEILVEYAGKDATDAFEDVGHSERAWAAMESLSVGELSLEEQREAATFYRPTYTQVETVAVLTKAPAVQWLRNITKQTIWWGLACVLVYHGSPRLVGQAYRIQLSAPSGGFWHGVLASAATFSIVSAVLGGALGSTLNASHNVKKYPSRQKASQRVVVGKQPMSTSSAILDPHTYRCFPLSKRTELSSNVLSLEFALPNSSDSLGLPTGQHVSVRADIDGKSVIRSYTPVSNDKDKGVIELIVKVYEHGKLTKHLASLQVGDQLEFRGPMGRMRYHAGLCKHIGMIAGGTGIAPMYQLIRAICEDPSDKTTVSLIYANNNEEDILLRDQLEHWATMYEDKFRMSYVLLHPPQGWKQHQGFVTKDLMMEKLGIAAPNSQLMLCGPPGMIAATQKYAGELGLKATGATYKATDRCKNLALYAIPAPRPRIIKCIPPGPVSGDYSAAPTPNASSLGAQKWTGTMASNSSIQTPLTELLGIEHPIILAGMARASSGALAAAVSNAGGLGVIGGLNYSPQQLQEIINDLKAHLTDKTLPFGVDLALPKIGGGARKTNYDYTKGKLDELIDVVIRNGAKLFVSAVGIPPPHIVKRLHASKILIMNMVGAPKHAKYALYAGVDLICAQGAEGGGHTGSIATSILIPAVCDVVRDFRSPMTGQVPLVVAAGGIRDGRSLASALMQGAAGVWVGTRFLASVESGASEMHKTEVVTATFEDTVTTLVVSGRPMRVKANEYIKAWERQPARIKELTEAGIVPYTKDMEDGNEDADRPFLMGQVAAVIDDIKPASQIVEALARCEEIMNALDECHARGFLYKAVGGCNEIKREVNRCLSGERQKKSKKNRETGLERRKRVEAVWAKMDNGDFSDLEAIINGTEKK</sequence>
<dbReference type="FunFam" id="2.40.30.10:FF:000032">
    <property type="entry name" value="NADH-cytochrome b5 reductase"/>
    <property type="match status" value="1"/>
</dbReference>
<dbReference type="Gene3D" id="3.20.20.70">
    <property type="entry name" value="Aldolase class I"/>
    <property type="match status" value="1"/>
</dbReference>
<evidence type="ECO:0000256" key="22">
    <source>
        <dbReference type="PIRSR" id="PIRSR601834-1"/>
    </source>
</evidence>
<dbReference type="InterPro" id="IPR039261">
    <property type="entry name" value="FNR_nucleotide-bd"/>
</dbReference>
<dbReference type="Pfam" id="PF00173">
    <property type="entry name" value="Cyt-b5"/>
    <property type="match status" value="1"/>
</dbReference>
<dbReference type="EMBL" id="NAJM01000021">
    <property type="protein sequence ID" value="RVX70812.1"/>
    <property type="molecule type" value="Genomic_DNA"/>
</dbReference>
<evidence type="ECO:0000256" key="5">
    <source>
        <dbReference type="ARBA" id="ARBA00022617"/>
    </source>
</evidence>
<comment type="catalytic activity">
    <reaction evidence="21">
        <text>2 Fe(III)-[cytochrome b5] + NADH = 2 Fe(II)-[cytochrome b5] + NAD(+) + H(+)</text>
        <dbReference type="Rhea" id="RHEA:46680"/>
        <dbReference type="Rhea" id="RHEA-COMP:10438"/>
        <dbReference type="Rhea" id="RHEA-COMP:10439"/>
        <dbReference type="ChEBI" id="CHEBI:15378"/>
        <dbReference type="ChEBI" id="CHEBI:29033"/>
        <dbReference type="ChEBI" id="CHEBI:29034"/>
        <dbReference type="ChEBI" id="CHEBI:57540"/>
        <dbReference type="ChEBI" id="CHEBI:57945"/>
        <dbReference type="EC" id="1.6.2.2"/>
    </reaction>
</comment>
<dbReference type="Gene3D" id="2.40.30.10">
    <property type="entry name" value="Translation factors"/>
    <property type="match status" value="1"/>
</dbReference>
<name>A0A438N4X5_EXOME</name>
<dbReference type="PRINTS" id="PR00371">
    <property type="entry name" value="FPNCR"/>
</dbReference>
<dbReference type="CDD" id="cd04730">
    <property type="entry name" value="NPD_like"/>
    <property type="match status" value="1"/>
</dbReference>
<dbReference type="PROSITE" id="PS51384">
    <property type="entry name" value="FAD_FR"/>
    <property type="match status" value="1"/>
</dbReference>
<dbReference type="InterPro" id="IPR008333">
    <property type="entry name" value="Cbr1-like_FAD-bd_dom"/>
</dbReference>
<gene>
    <name evidence="25" type="ORF">B0A52_05463</name>
</gene>
<comment type="subcellular location">
    <subcellularLocation>
        <location evidence="2">Mitochondrion outer membrane</location>
        <topology evidence="2">Single-pass membrane protein</topology>
    </subcellularLocation>
</comment>
<evidence type="ECO:0000256" key="7">
    <source>
        <dbReference type="ARBA" id="ARBA00022643"/>
    </source>
</evidence>
<comment type="caution">
    <text evidence="25">The sequence shown here is derived from an EMBL/GenBank/DDBJ whole genome shotgun (WGS) entry which is preliminary data.</text>
</comment>
<dbReference type="PRINTS" id="PR00363">
    <property type="entry name" value="CYTOCHROMEB5"/>
</dbReference>
<keyword evidence="5" id="KW-0349">Heme</keyword>